<evidence type="ECO:0000256" key="6">
    <source>
        <dbReference type="SAM" id="Phobius"/>
    </source>
</evidence>
<keyword evidence="6" id="KW-0812">Transmembrane</keyword>
<sequence>MGSRGHAPQAGLRERKKERTRSRIQDHALRLYLKQGYSRTTVEQIAEAADVSQSTFFRYFSTKAETVLYDRFDPVFLEKFGHQPAELAPFDALRRALWEVFEEIEPEALMLEQSRWRLVAEEPELRASLPEGTRQGTAMLANAVAERVGRRPDDLAIRIWVGALVGAIYAAFFAATEDPDGNYLEYIDAAIAQLEAGLPL</sequence>
<gene>
    <name evidence="8" type="ORF">G1H10_11825</name>
</gene>
<keyword evidence="3" id="KW-0804">Transcription</keyword>
<dbReference type="InterPro" id="IPR009057">
    <property type="entry name" value="Homeodomain-like_sf"/>
</dbReference>
<evidence type="ECO:0000256" key="1">
    <source>
        <dbReference type="ARBA" id="ARBA00023015"/>
    </source>
</evidence>
<dbReference type="Gene3D" id="1.10.10.60">
    <property type="entry name" value="Homeodomain-like"/>
    <property type="match status" value="1"/>
</dbReference>
<keyword evidence="2 4" id="KW-0238">DNA-binding</keyword>
<dbReference type="PROSITE" id="PS50977">
    <property type="entry name" value="HTH_TETR_2"/>
    <property type="match status" value="1"/>
</dbReference>
<keyword evidence="9" id="KW-1185">Reference proteome</keyword>
<keyword evidence="6" id="KW-1133">Transmembrane helix</keyword>
<dbReference type="AlphaFoldDB" id="A0A6L9S5Z3"/>
<name>A0A6L9S5Z3_9ACTN</name>
<dbReference type="InterPro" id="IPR041347">
    <property type="entry name" value="MftR_C"/>
</dbReference>
<protein>
    <submittedName>
        <fullName evidence="8">TetR family transcriptional regulator</fullName>
    </submittedName>
</protein>
<evidence type="ECO:0000313" key="8">
    <source>
        <dbReference type="EMBL" id="NEE00855.1"/>
    </source>
</evidence>
<dbReference type="EMBL" id="JAAGOA010000007">
    <property type="protein sequence ID" value="NEE00855.1"/>
    <property type="molecule type" value="Genomic_DNA"/>
</dbReference>
<dbReference type="GO" id="GO:0003700">
    <property type="term" value="F:DNA-binding transcription factor activity"/>
    <property type="evidence" value="ECO:0007669"/>
    <property type="project" value="TreeGrafter"/>
</dbReference>
<keyword evidence="6" id="KW-0472">Membrane</keyword>
<keyword evidence="1" id="KW-0805">Transcription regulation</keyword>
<accession>A0A6L9S5Z3</accession>
<evidence type="ECO:0000256" key="3">
    <source>
        <dbReference type="ARBA" id="ARBA00023163"/>
    </source>
</evidence>
<dbReference type="Pfam" id="PF17754">
    <property type="entry name" value="TetR_C_14"/>
    <property type="match status" value="1"/>
</dbReference>
<organism evidence="8 9">
    <name type="scientific">Phytoactinopolyspora halotolerans</name>
    <dbReference type="NCBI Taxonomy" id="1981512"/>
    <lineage>
        <taxon>Bacteria</taxon>
        <taxon>Bacillati</taxon>
        <taxon>Actinomycetota</taxon>
        <taxon>Actinomycetes</taxon>
        <taxon>Jiangellales</taxon>
        <taxon>Jiangellaceae</taxon>
        <taxon>Phytoactinopolyspora</taxon>
    </lineage>
</organism>
<feature type="DNA-binding region" description="H-T-H motif" evidence="4">
    <location>
        <begin position="41"/>
        <end position="60"/>
    </location>
</feature>
<dbReference type="GO" id="GO:0000976">
    <property type="term" value="F:transcription cis-regulatory region binding"/>
    <property type="evidence" value="ECO:0007669"/>
    <property type="project" value="TreeGrafter"/>
</dbReference>
<evidence type="ECO:0000256" key="5">
    <source>
        <dbReference type="SAM" id="MobiDB-lite"/>
    </source>
</evidence>
<evidence type="ECO:0000256" key="4">
    <source>
        <dbReference type="PROSITE-ProRule" id="PRU00335"/>
    </source>
</evidence>
<dbReference type="Proteomes" id="UP000475214">
    <property type="component" value="Unassembled WGS sequence"/>
</dbReference>
<dbReference type="PANTHER" id="PTHR30055">
    <property type="entry name" value="HTH-TYPE TRANSCRIPTIONAL REGULATOR RUTR"/>
    <property type="match status" value="1"/>
</dbReference>
<dbReference type="RefSeq" id="WP_163737397.1">
    <property type="nucleotide sequence ID" value="NZ_JAAGOA010000007.1"/>
</dbReference>
<dbReference type="InterPro" id="IPR001647">
    <property type="entry name" value="HTH_TetR"/>
</dbReference>
<dbReference type="PANTHER" id="PTHR30055:SF238">
    <property type="entry name" value="MYCOFACTOCIN BIOSYNTHESIS TRANSCRIPTIONAL REGULATOR MFTR-RELATED"/>
    <property type="match status" value="1"/>
</dbReference>
<dbReference type="Pfam" id="PF00440">
    <property type="entry name" value="TetR_N"/>
    <property type="match status" value="1"/>
</dbReference>
<dbReference type="PRINTS" id="PR00455">
    <property type="entry name" value="HTHTETR"/>
</dbReference>
<dbReference type="Gene3D" id="1.10.357.10">
    <property type="entry name" value="Tetracycline Repressor, domain 2"/>
    <property type="match status" value="1"/>
</dbReference>
<comment type="caution">
    <text evidence="8">The sequence shown here is derived from an EMBL/GenBank/DDBJ whole genome shotgun (WGS) entry which is preliminary data.</text>
</comment>
<evidence type="ECO:0000313" key="9">
    <source>
        <dbReference type="Proteomes" id="UP000475214"/>
    </source>
</evidence>
<evidence type="ECO:0000259" key="7">
    <source>
        <dbReference type="PROSITE" id="PS50977"/>
    </source>
</evidence>
<dbReference type="SUPFAM" id="SSF46689">
    <property type="entry name" value="Homeodomain-like"/>
    <property type="match status" value="1"/>
</dbReference>
<feature type="transmembrane region" description="Helical" evidence="6">
    <location>
        <begin position="155"/>
        <end position="175"/>
    </location>
</feature>
<dbReference type="InterPro" id="IPR050109">
    <property type="entry name" value="HTH-type_TetR-like_transc_reg"/>
</dbReference>
<feature type="domain" description="HTH tetR-type" evidence="7">
    <location>
        <begin position="18"/>
        <end position="78"/>
    </location>
</feature>
<proteinExistence type="predicted"/>
<evidence type="ECO:0000256" key="2">
    <source>
        <dbReference type="ARBA" id="ARBA00023125"/>
    </source>
</evidence>
<feature type="region of interest" description="Disordered" evidence="5">
    <location>
        <begin position="1"/>
        <end position="22"/>
    </location>
</feature>
<feature type="compositionally biased region" description="Basic and acidic residues" evidence="5">
    <location>
        <begin position="12"/>
        <end position="22"/>
    </location>
</feature>
<reference evidence="8 9" key="1">
    <citation type="submission" date="2020-02" db="EMBL/GenBank/DDBJ databases">
        <authorList>
            <person name="Li X.-J."/>
            <person name="Han X.-M."/>
        </authorList>
    </citation>
    <scope>NUCLEOTIDE SEQUENCE [LARGE SCALE GENOMIC DNA]</scope>
    <source>
        <strain evidence="8 9">CCTCC AB 2017055</strain>
    </source>
</reference>